<dbReference type="InterPro" id="IPR025875">
    <property type="entry name" value="Leu-rich_rpt_4"/>
</dbReference>
<feature type="non-terminal residue" evidence="3">
    <location>
        <position position="1"/>
    </location>
</feature>
<reference evidence="3 4" key="1">
    <citation type="submission" date="2020-02" db="EMBL/GenBank/DDBJ databases">
        <title>Relaxed selection underlies rapid genomic changes in the transitions from sociality to social parasitism in ants.</title>
        <authorList>
            <person name="Bi X."/>
        </authorList>
    </citation>
    <scope>NUCLEOTIDE SEQUENCE [LARGE SCALE GENOMIC DNA]</scope>
    <source>
        <strain evidence="3">BGI-DK2014b</strain>
        <tissue evidence="3">Whole body</tissue>
    </source>
</reference>
<dbReference type="OrthoDB" id="6334211at2759"/>
<dbReference type="Pfam" id="PF00560">
    <property type="entry name" value="LRR_1"/>
    <property type="match status" value="1"/>
</dbReference>
<dbReference type="Gene3D" id="3.80.10.10">
    <property type="entry name" value="Ribonuclease Inhibitor"/>
    <property type="match status" value="1"/>
</dbReference>
<sequence>MYLNASHNKIEHVSDFTPPWYLTYVNLSYNYITDIGDLSSCWSIVRLNLSHNILESISGLKNLKHLQYLNLSYNLIERIENLDDLNIRELNLEGNYITSFRSAIPGRGINTLSNLRIILLGHNRLSTLSFFKVIITKERIARQSISSPVLIKWFLGCIHLTLRRSKVQ</sequence>
<keyword evidence="4" id="KW-1185">Reference proteome</keyword>
<dbReference type="EMBL" id="JAANIB010005686">
    <property type="protein sequence ID" value="KAG5331425.1"/>
    <property type="molecule type" value="Genomic_DNA"/>
</dbReference>
<evidence type="ECO:0000256" key="1">
    <source>
        <dbReference type="ARBA" id="ARBA00022614"/>
    </source>
</evidence>
<protein>
    <submittedName>
        <fullName evidence="3">LRGUK protein</fullName>
    </submittedName>
</protein>
<feature type="non-terminal residue" evidence="3">
    <location>
        <position position="168"/>
    </location>
</feature>
<evidence type="ECO:0000313" key="3">
    <source>
        <dbReference type="EMBL" id="KAG5331425.1"/>
    </source>
</evidence>
<gene>
    <name evidence="3" type="primary">Lrguk</name>
    <name evidence="3" type="ORF">G6Z77_0013950</name>
</gene>
<dbReference type="Proteomes" id="UP000670152">
    <property type="component" value="Unassembled WGS sequence"/>
</dbReference>
<dbReference type="AlphaFoldDB" id="A0A836JZ68"/>
<dbReference type="PANTHER" id="PTHR46652:SF3">
    <property type="entry name" value="LEUCINE-RICH REPEAT-CONTAINING PROTEIN 9"/>
    <property type="match status" value="1"/>
</dbReference>
<dbReference type="InterPro" id="IPR001611">
    <property type="entry name" value="Leu-rich_rpt"/>
</dbReference>
<evidence type="ECO:0000313" key="4">
    <source>
        <dbReference type="Proteomes" id="UP000670152"/>
    </source>
</evidence>
<evidence type="ECO:0000256" key="2">
    <source>
        <dbReference type="ARBA" id="ARBA00022737"/>
    </source>
</evidence>
<accession>A0A836JZ68</accession>
<proteinExistence type="predicted"/>
<name>A0A836JZ68_9HYME</name>
<dbReference type="InterPro" id="IPR050836">
    <property type="entry name" value="SDS22/Internalin_LRR"/>
</dbReference>
<dbReference type="PROSITE" id="PS51450">
    <property type="entry name" value="LRR"/>
    <property type="match status" value="3"/>
</dbReference>
<keyword evidence="2" id="KW-0677">Repeat</keyword>
<comment type="caution">
    <text evidence="3">The sequence shown here is derived from an EMBL/GenBank/DDBJ whole genome shotgun (WGS) entry which is preliminary data.</text>
</comment>
<dbReference type="PANTHER" id="PTHR46652">
    <property type="entry name" value="LEUCINE-RICH REPEAT AND IQ DOMAIN-CONTAINING PROTEIN 1-RELATED"/>
    <property type="match status" value="1"/>
</dbReference>
<dbReference type="Pfam" id="PF12799">
    <property type="entry name" value="LRR_4"/>
    <property type="match status" value="1"/>
</dbReference>
<organism evidence="3 4">
    <name type="scientific">Acromyrmex heyeri</name>
    <dbReference type="NCBI Taxonomy" id="230685"/>
    <lineage>
        <taxon>Eukaryota</taxon>
        <taxon>Metazoa</taxon>
        <taxon>Ecdysozoa</taxon>
        <taxon>Arthropoda</taxon>
        <taxon>Hexapoda</taxon>
        <taxon>Insecta</taxon>
        <taxon>Pterygota</taxon>
        <taxon>Neoptera</taxon>
        <taxon>Endopterygota</taxon>
        <taxon>Hymenoptera</taxon>
        <taxon>Apocrita</taxon>
        <taxon>Aculeata</taxon>
        <taxon>Formicoidea</taxon>
        <taxon>Formicidae</taxon>
        <taxon>Myrmicinae</taxon>
        <taxon>Acromyrmex</taxon>
    </lineage>
</organism>
<dbReference type="InterPro" id="IPR032675">
    <property type="entry name" value="LRR_dom_sf"/>
</dbReference>
<dbReference type="SUPFAM" id="SSF52058">
    <property type="entry name" value="L domain-like"/>
    <property type="match status" value="1"/>
</dbReference>
<keyword evidence="1" id="KW-0433">Leucine-rich repeat</keyword>